<reference evidence="3" key="1">
    <citation type="journal article" date="2019" name="Int. J. Syst. Evol. Microbiol.">
        <title>The Global Catalogue of Microorganisms (GCM) 10K type strain sequencing project: providing services to taxonomists for standard genome sequencing and annotation.</title>
        <authorList>
            <consortium name="The Broad Institute Genomics Platform"/>
            <consortium name="The Broad Institute Genome Sequencing Center for Infectious Disease"/>
            <person name="Wu L."/>
            <person name="Ma J."/>
        </authorList>
    </citation>
    <scope>NUCLEOTIDE SEQUENCE [LARGE SCALE GENOMIC DNA]</scope>
    <source>
        <strain evidence="3">CGMCC 1.12606</strain>
    </source>
</reference>
<feature type="transmembrane region" description="Helical" evidence="1">
    <location>
        <begin position="57"/>
        <end position="78"/>
    </location>
</feature>
<evidence type="ECO:0000256" key="1">
    <source>
        <dbReference type="SAM" id="Phobius"/>
    </source>
</evidence>
<comment type="caution">
    <text evidence="2">The sequence shown here is derived from an EMBL/GenBank/DDBJ whole genome shotgun (WGS) entry which is preliminary data.</text>
</comment>
<accession>A0ABQ1R2I4</accession>
<feature type="transmembrane region" description="Helical" evidence="1">
    <location>
        <begin position="99"/>
        <end position="120"/>
    </location>
</feature>
<dbReference type="EMBL" id="BMFH01000001">
    <property type="protein sequence ID" value="GGD53372.1"/>
    <property type="molecule type" value="Genomic_DNA"/>
</dbReference>
<protein>
    <submittedName>
        <fullName evidence="2">Uncharacterized protein</fullName>
    </submittedName>
</protein>
<sequence>MKNYLFPNRYKALTGWIFYLALIAGSYLWFTDQFDDLLVVPVPDLFSTDNFLNQDGIWIENGILDELLTIVIIVSGIIHSFSREKIEDELIAKLRLDSLLWSLYVNYAIMILATLLIFGLAYFHVLVFNLFTIILFFNLRLRFALRKHYAS</sequence>
<gene>
    <name evidence="2" type="ORF">GCM10011361_20070</name>
</gene>
<evidence type="ECO:0000313" key="3">
    <source>
        <dbReference type="Proteomes" id="UP000625780"/>
    </source>
</evidence>
<keyword evidence="1" id="KW-0472">Membrane</keyword>
<dbReference type="RefSeq" id="WP_188370537.1">
    <property type="nucleotide sequence ID" value="NZ_BMFH01000001.1"/>
</dbReference>
<feature type="transmembrane region" description="Helical" evidence="1">
    <location>
        <begin position="12"/>
        <end position="30"/>
    </location>
</feature>
<feature type="transmembrane region" description="Helical" evidence="1">
    <location>
        <begin position="126"/>
        <end position="145"/>
    </location>
</feature>
<dbReference type="Proteomes" id="UP000625780">
    <property type="component" value="Unassembled WGS sequence"/>
</dbReference>
<organism evidence="2 3">
    <name type="scientific">Muriicola marianensis</name>
    <dbReference type="NCBI Taxonomy" id="1324801"/>
    <lineage>
        <taxon>Bacteria</taxon>
        <taxon>Pseudomonadati</taxon>
        <taxon>Bacteroidota</taxon>
        <taxon>Flavobacteriia</taxon>
        <taxon>Flavobacteriales</taxon>
        <taxon>Flavobacteriaceae</taxon>
        <taxon>Muriicola</taxon>
    </lineage>
</organism>
<evidence type="ECO:0000313" key="2">
    <source>
        <dbReference type="EMBL" id="GGD53372.1"/>
    </source>
</evidence>
<keyword evidence="1" id="KW-1133">Transmembrane helix</keyword>
<name>A0ABQ1R2I4_9FLAO</name>
<proteinExistence type="predicted"/>
<keyword evidence="1" id="KW-0812">Transmembrane</keyword>
<keyword evidence="3" id="KW-1185">Reference proteome</keyword>